<gene>
    <name evidence="2" type="ORF">NTH_04590</name>
</gene>
<protein>
    <submittedName>
        <fullName evidence="2">Uncharacterized protein</fullName>
    </submittedName>
</protein>
<evidence type="ECO:0000313" key="2">
    <source>
        <dbReference type="EMBL" id="UUP20075.1"/>
    </source>
</evidence>
<dbReference type="EMBL" id="CP030943">
    <property type="protein sequence ID" value="UUP20075.1"/>
    <property type="molecule type" value="Genomic_DNA"/>
</dbReference>
<keyword evidence="2" id="KW-0614">Plasmid</keyword>
<accession>A0ABY5MQ76</accession>
<evidence type="ECO:0000313" key="3">
    <source>
        <dbReference type="Proteomes" id="UP001342418"/>
    </source>
</evidence>
<evidence type="ECO:0000256" key="1">
    <source>
        <dbReference type="SAM" id="MobiDB-lite"/>
    </source>
</evidence>
<proteinExistence type="predicted"/>
<feature type="region of interest" description="Disordered" evidence="1">
    <location>
        <begin position="1"/>
        <end position="24"/>
    </location>
</feature>
<reference evidence="2 3" key="1">
    <citation type="submission" date="2018-07" db="EMBL/GenBank/DDBJ databases">
        <title>Genome sequence of Nitratireductor thuwali#1536.</title>
        <authorList>
            <person name="Michoud G."/>
            <person name="Merlino G."/>
            <person name="Sefrji F.O."/>
            <person name="Daffonchio D."/>
        </authorList>
    </citation>
    <scope>NUCLEOTIDE SEQUENCE [LARGE SCALE GENOMIC DNA]</scope>
    <source>
        <strain evidence="2 3">Nit1536</strain>
        <plasmid evidence="2 3">p1536_2</plasmid>
    </source>
</reference>
<organism evidence="2 3">
    <name type="scientific">Nitratireductor thuwali</name>
    <dbReference type="NCBI Taxonomy" id="2267699"/>
    <lineage>
        <taxon>Bacteria</taxon>
        <taxon>Pseudomonadati</taxon>
        <taxon>Pseudomonadota</taxon>
        <taxon>Alphaproteobacteria</taxon>
        <taxon>Hyphomicrobiales</taxon>
        <taxon>Phyllobacteriaceae</taxon>
        <taxon>Nitratireductor</taxon>
    </lineage>
</organism>
<feature type="compositionally biased region" description="Low complexity" evidence="1">
    <location>
        <begin position="10"/>
        <end position="24"/>
    </location>
</feature>
<keyword evidence="3" id="KW-1185">Reference proteome</keyword>
<sequence>MKFGMKNKSEASSGLEELRGSSSDSAPLWEIRLAWVLRIPILATAALHLYQGTSFASPHWR</sequence>
<geneLocation type="plasmid" evidence="2 3">
    <name>p1536_2</name>
</geneLocation>
<dbReference type="RefSeq" id="WP_338532291.1">
    <property type="nucleotide sequence ID" value="NZ_CP030943.1"/>
</dbReference>
<dbReference type="Proteomes" id="UP001342418">
    <property type="component" value="Plasmid p1536_2"/>
</dbReference>
<name>A0ABY5MQ76_9HYPH</name>